<dbReference type="PANTHER" id="PTHR12526">
    <property type="entry name" value="GLYCOSYLTRANSFERASE"/>
    <property type="match status" value="1"/>
</dbReference>
<dbReference type="RefSeq" id="WP_149848108.1">
    <property type="nucleotide sequence ID" value="NZ_VUOB01000005.1"/>
</dbReference>
<dbReference type="Gene3D" id="3.40.50.2000">
    <property type="entry name" value="Glycogen Phosphorylase B"/>
    <property type="match status" value="2"/>
</dbReference>
<evidence type="ECO:0000256" key="2">
    <source>
        <dbReference type="ARBA" id="ARBA00022679"/>
    </source>
</evidence>
<name>A0A5B2XQX2_9PSEU</name>
<keyword evidence="1" id="KW-0328">Glycosyltransferase</keyword>
<accession>A0A5B2XQX2</accession>
<evidence type="ECO:0000259" key="3">
    <source>
        <dbReference type="Pfam" id="PF00534"/>
    </source>
</evidence>
<evidence type="ECO:0000313" key="5">
    <source>
        <dbReference type="Proteomes" id="UP000323454"/>
    </source>
</evidence>
<gene>
    <name evidence="4" type="ORF">F0L68_04505</name>
</gene>
<dbReference type="EMBL" id="VUOB01000005">
    <property type="protein sequence ID" value="KAA2265823.1"/>
    <property type="molecule type" value="Genomic_DNA"/>
</dbReference>
<dbReference type="InterPro" id="IPR001296">
    <property type="entry name" value="Glyco_trans_1"/>
</dbReference>
<sequence length="316" mass="34695">MGQCRELDRRGVANRIVTFGMGAADGREFAPDVTFADYASPQELGRLDDSSFLVTEPLDLPAERPAYQILHGLPYVGLSKQYYRHALSNRRLIAPSRAAARIWMDYLGIPEDMIAVMYPFAEECFGAQPVPPRPPGPARVLFAGRLAAEKGFYTFLEALHHFVGKDFVFTAVLTGTRGDQYPLIEPLARAHPMLTMLPERSRQEMAELLVTQDVVVMPGHSTLRPESFGTLSVEAQHAGCRVAAGDLGGLPETDCGGLVLFRPDDPTSLAHAVRRAARMGRLTSVDRAKAIERFTVAQSVDQLLAIREADLPMYAG</sequence>
<reference evidence="4 5" key="1">
    <citation type="submission" date="2019-09" db="EMBL/GenBank/DDBJ databases">
        <title>Goodfellowia gen. nov., a new genus of the Pseudonocardineae related to Actinoalloteichus, containing Goodfellowia coeruleoviolacea gen. nov., comb. nov. gen. nov., comb. nov.</title>
        <authorList>
            <person name="Labeda D."/>
        </authorList>
    </citation>
    <scope>NUCLEOTIDE SEQUENCE [LARGE SCALE GENOMIC DNA]</scope>
    <source>
        <strain evidence="4 5">AN110305</strain>
    </source>
</reference>
<dbReference type="Pfam" id="PF00534">
    <property type="entry name" value="Glycos_transf_1"/>
    <property type="match status" value="1"/>
</dbReference>
<protein>
    <submittedName>
        <fullName evidence="4">Glycosyltransferase family 4 protein</fullName>
    </submittedName>
</protein>
<proteinExistence type="predicted"/>
<dbReference type="GO" id="GO:0016757">
    <property type="term" value="F:glycosyltransferase activity"/>
    <property type="evidence" value="ECO:0007669"/>
    <property type="project" value="UniProtKB-KW"/>
</dbReference>
<comment type="caution">
    <text evidence="4">The sequence shown here is derived from an EMBL/GenBank/DDBJ whole genome shotgun (WGS) entry which is preliminary data.</text>
</comment>
<feature type="domain" description="Glycosyl transferase family 1" evidence="3">
    <location>
        <begin position="132"/>
        <end position="278"/>
    </location>
</feature>
<evidence type="ECO:0000313" key="4">
    <source>
        <dbReference type="EMBL" id="KAA2265823.1"/>
    </source>
</evidence>
<evidence type="ECO:0000256" key="1">
    <source>
        <dbReference type="ARBA" id="ARBA00022676"/>
    </source>
</evidence>
<reference evidence="4 5" key="2">
    <citation type="submission" date="2019-09" db="EMBL/GenBank/DDBJ databases">
        <authorList>
            <person name="Jin C."/>
        </authorList>
    </citation>
    <scope>NUCLEOTIDE SEQUENCE [LARGE SCALE GENOMIC DNA]</scope>
    <source>
        <strain evidence="4 5">AN110305</strain>
    </source>
</reference>
<dbReference type="PANTHER" id="PTHR12526:SF510">
    <property type="entry name" value="D-INOSITOL 3-PHOSPHATE GLYCOSYLTRANSFERASE"/>
    <property type="match status" value="1"/>
</dbReference>
<keyword evidence="2 4" id="KW-0808">Transferase</keyword>
<dbReference type="OrthoDB" id="9809227at2"/>
<dbReference type="CDD" id="cd03801">
    <property type="entry name" value="GT4_PimA-like"/>
    <property type="match status" value="1"/>
</dbReference>
<dbReference type="AlphaFoldDB" id="A0A5B2XQX2"/>
<dbReference type="SUPFAM" id="SSF53756">
    <property type="entry name" value="UDP-Glycosyltransferase/glycogen phosphorylase"/>
    <property type="match status" value="1"/>
</dbReference>
<organism evidence="4 5">
    <name type="scientific">Solihabitans fulvus</name>
    <dbReference type="NCBI Taxonomy" id="1892852"/>
    <lineage>
        <taxon>Bacteria</taxon>
        <taxon>Bacillati</taxon>
        <taxon>Actinomycetota</taxon>
        <taxon>Actinomycetes</taxon>
        <taxon>Pseudonocardiales</taxon>
        <taxon>Pseudonocardiaceae</taxon>
        <taxon>Solihabitans</taxon>
    </lineage>
</organism>
<keyword evidence="5" id="KW-1185">Reference proteome</keyword>
<dbReference type="Proteomes" id="UP000323454">
    <property type="component" value="Unassembled WGS sequence"/>
</dbReference>